<dbReference type="GO" id="GO:0003925">
    <property type="term" value="F:G protein activity"/>
    <property type="evidence" value="ECO:0007669"/>
    <property type="project" value="UniProtKB-EC"/>
</dbReference>
<feature type="binding site" evidence="15">
    <location>
        <position position="18"/>
    </location>
    <ligand>
        <name>GTP</name>
        <dbReference type="ChEBI" id="CHEBI:37565"/>
    </ligand>
</feature>
<dbReference type="GO" id="GO:0005765">
    <property type="term" value="C:lysosomal membrane"/>
    <property type="evidence" value="ECO:0007669"/>
    <property type="project" value="UniProtKB-SubCell"/>
</dbReference>
<evidence type="ECO:0000256" key="14">
    <source>
        <dbReference type="PIRSR" id="PIRSR606687-1"/>
    </source>
</evidence>
<keyword evidence="14" id="KW-0460">Magnesium</keyword>
<feature type="binding site" evidence="15">
    <location>
        <position position="16"/>
    </location>
    <ligand>
        <name>GTP</name>
        <dbReference type="ChEBI" id="CHEBI:37565"/>
    </ligand>
</feature>
<evidence type="ECO:0000256" key="15">
    <source>
        <dbReference type="PIRSR" id="PIRSR606687-2"/>
    </source>
</evidence>
<feature type="binding site" evidence="15">
    <location>
        <position position="13"/>
    </location>
    <ligand>
        <name>GTP</name>
        <dbReference type="ChEBI" id="CHEBI:37565"/>
    </ligand>
</feature>
<dbReference type="GO" id="GO:0005525">
    <property type="term" value="F:GTP binding"/>
    <property type="evidence" value="ECO:0007669"/>
    <property type="project" value="UniProtKB-KW"/>
</dbReference>
<evidence type="ECO:0000256" key="17">
    <source>
        <dbReference type="PIRSR" id="PIRSR606689-2"/>
    </source>
</evidence>
<keyword evidence="11" id="KW-0333">Golgi apparatus</keyword>
<evidence type="ECO:0000256" key="1">
    <source>
        <dbReference type="ARBA" id="ARBA00004240"/>
    </source>
</evidence>
<reference evidence="18" key="1">
    <citation type="submission" date="2025-08" db="UniProtKB">
        <authorList>
            <consortium name="Ensembl"/>
        </authorList>
    </citation>
    <scope>IDENTIFICATION</scope>
</reference>
<dbReference type="GO" id="GO:0016192">
    <property type="term" value="P:vesicle-mediated transport"/>
    <property type="evidence" value="ECO:0007669"/>
    <property type="project" value="UniProtKB-KW"/>
</dbReference>
<dbReference type="GO" id="GO:0005794">
    <property type="term" value="C:Golgi apparatus"/>
    <property type="evidence" value="ECO:0007669"/>
    <property type="project" value="UniProtKB-SubCell"/>
</dbReference>
<dbReference type="SUPFAM" id="SSF52540">
    <property type="entry name" value="P-loop containing nucleoside triphosphate hydrolases"/>
    <property type="match status" value="1"/>
</dbReference>
<name>A0A8C6R6I0_NANGA</name>
<evidence type="ECO:0000256" key="3">
    <source>
        <dbReference type="ARBA" id="ARBA00004656"/>
    </source>
</evidence>
<dbReference type="GO" id="GO:0006886">
    <property type="term" value="P:intracellular protein transport"/>
    <property type="evidence" value="ECO:0007669"/>
    <property type="project" value="InterPro"/>
</dbReference>
<feature type="binding site" evidence="15">
    <location>
        <position position="15"/>
    </location>
    <ligand>
        <name>GTP</name>
        <dbReference type="ChEBI" id="CHEBI:37565"/>
    </ligand>
</feature>
<sequence length="135" mass="15005">KKSGKLVFLRLDNAGKTTLLHMLKDDRLGQHVPTLHPTSEDLTIAGMTFTTFDLGGHEQARQVWKNYLPVINGIVFLVDCAHHSRLMESKVELNLPVSALCFSAVVSFLSAAPSFCIISYKSDVCLMKELRTCLL</sequence>
<keyword evidence="9" id="KW-0931">ER-Golgi transport</keyword>
<evidence type="ECO:0000256" key="13">
    <source>
        <dbReference type="ARBA" id="ARBA00047660"/>
    </source>
</evidence>
<evidence type="ECO:0000256" key="5">
    <source>
        <dbReference type="ARBA" id="ARBA00011984"/>
    </source>
</evidence>
<keyword evidence="12 16" id="KW-0342">GTP-binding</keyword>
<comment type="similarity">
    <text evidence="4">Belongs to the small GTPase superfamily. SAR1 family.</text>
</comment>
<evidence type="ECO:0000313" key="18">
    <source>
        <dbReference type="Ensembl" id="ENSNGAP00000013683.1"/>
    </source>
</evidence>
<keyword evidence="10" id="KW-0653">Protein transport</keyword>
<evidence type="ECO:0000256" key="2">
    <source>
        <dbReference type="ARBA" id="ARBA00004555"/>
    </source>
</evidence>
<evidence type="ECO:0000313" key="19">
    <source>
        <dbReference type="Proteomes" id="UP000694381"/>
    </source>
</evidence>
<dbReference type="PRINTS" id="PR00328">
    <property type="entry name" value="SAR1GTPBP"/>
</dbReference>
<feature type="binding site" evidence="14">
    <location>
        <position position="12"/>
    </location>
    <ligand>
        <name>Mg(2+)</name>
        <dbReference type="ChEBI" id="CHEBI:18420"/>
    </ligand>
</feature>
<evidence type="ECO:0000256" key="16">
    <source>
        <dbReference type="PIRSR" id="PIRSR606689-1"/>
    </source>
</evidence>
<evidence type="ECO:0000256" key="9">
    <source>
        <dbReference type="ARBA" id="ARBA00022892"/>
    </source>
</evidence>
<dbReference type="OMA" id="VCLMKEL"/>
<comment type="catalytic activity">
    <reaction evidence="13">
        <text>GTP + H2O = GDP + phosphate + H(+)</text>
        <dbReference type="Rhea" id="RHEA:19669"/>
        <dbReference type="ChEBI" id="CHEBI:15377"/>
        <dbReference type="ChEBI" id="CHEBI:15378"/>
        <dbReference type="ChEBI" id="CHEBI:37565"/>
        <dbReference type="ChEBI" id="CHEBI:43474"/>
        <dbReference type="ChEBI" id="CHEBI:58189"/>
        <dbReference type="EC" id="3.6.5.2"/>
    </reaction>
    <physiologicalReaction direction="left-to-right" evidence="13">
        <dbReference type="Rhea" id="RHEA:19670"/>
    </physiologicalReaction>
</comment>
<keyword evidence="6" id="KW-0813">Transport</keyword>
<dbReference type="PANTHER" id="PTHR45684">
    <property type="entry name" value="RE74312P"/>
    <property type="match status" value="1"/>
</dbReference>
<keyword evidence="8" id="KW-0256">Endoplasmic reticulum</keyword>
<dbReference type="InterPro" id="IPR006687">
    <property type="entry name" value="Small_GTPase_SAR1"/>
</dbReference>
<evidence type="ECO:0000256" key="8">
    <source>
        <dbReference type="ARBA" id="ARBA00022824"/>
    </source>
</evidence>
<comment type="subcellular location">
    <subcellularLocation>
        <location evidence="1">Endoplasmic reticulum</location>
    </subcellularLocation>
    <subcellularLocation>
        <location evidence="2">Golgi apparatus</location>
    </subcellularLocation>
    <subcellularLocation>
        <location evidence="3">Lysosome membrane</location>
    </subcellularLocation>
</comment>
<evidence type="ECO:0000256" key="7">
    <source>
        <dbReference type="ARBA" id="ARBA00022741"/>
    </source>
</evidence>
<organism evidence="18 19">
    <name type="scientific">Nannospalax galili</name>
    <name type="common">Northern Israeli blind subterranean mole rat</name>
    <name type="synonym">Spalax galili</name>
    <dbReference type="NCBI Taxonomy" id="1026970"/>
    <lineage>
        <taxon>Eukaryota</taxon>
        <taxon>Metazoa</taxon>
        <taxon>Chordata</taxon>
        <taxon>Craniata</taxon>
        <taxon>Vertebrata</taxon>
        <taxon>Euteleostomi</taxon>
        <taxon>Mammalia</taxon>
        <taxon>Eutheria</taxon>
        <taxon>Euarchontoglires</taxon>
        <taxon>Glires</taxon>
        <taxon>Rodentia</taxon>
        <taxon>Myomorpha</taxon>
        <taxon>Muroidea</taxon>
        <taxon>Spalacidae</taxon>
        <taxon>Spalacinae</taxon>
        <taxon>Nannospalax</taxon>
    </lineage>
</organism>
<dbReference type="Gene3D" id="3.40.50.300">
    <property type="entry name" value="P-loop containing nucleotide triphosphate hydrolases"/>
    <property type="match status" value="1"/>
</dbReference>
<reference evidence="18" key="2">
    <citation type="submission" date="2025-09" db="UniProtKB">
        <authorList>
            <consortium name="Ensembl"/>
        </authorList>
    </citation>
    <scope>IDENTIFICATION</scope>
</reference>
<feature type="binding site" evidence="16">
    <location>
        <position position="56"/>
    </location>
    <ligand>
        <name>GTP</name>
        <dbReference type="ChEBI" id="CHEBI:37565"/>
    </ligand>
</feature>
<dbReference type="GO" id="GO:0046872">
    <property type="term" value="F:metal ion binding"/>
    <property type="evidence" value="ECO:0007669"/>
    <property type="project" value="UniProtKB-KW"/>
</dbReference>
<keyword evidence="7 15" id="KW-0547">Nucleotide-binding</keyword>
<dbReference type="InterPro" id="IPR027417">
    <property type="entry name" value="P-loop_NTPase"/>
</dbReference>
<evidence type="ECO:0000256" key="10">
    <source>
        <dbReference type="ARBA" id="ARBA00022927"/>
    </source>
</evidence>
<evidence type="ECO:0000256" key="4">
    <source>
        <dbReference type="ARBA" id="ARBA00007507"/>
    </source>
</evidence>
<dbReference type="AlphaFoldDB" id="A0A8C6R6I0"/>
<dbReference type="Pfam" id="PF00025">
    <property type="entry name" value="Arf"/>
    <property type="match status" value="1"/>
</dbReference>
<dbReference type="PROSITE" id="PS51422">
    <property type="entry name" value="SAR1"/>
    <property type="match status" value="1"/>
</dbReference>
<keyword evidence="14" id="KW-0479">Metal-binding</keyword>
<dbReference type="GeneTree" id="ENSGT00940000155276"/>
<dbReference type="SMART" id="SM00178">
    <property type="entry name" value="SAR"/>
    <property type="match status" value="1"/>
</dbReference>
<proteinExistence type="inferred from homology"/>
<evidence type="ECO:0000256" key="6">
    <source>
        <dbReference type="ARBA" id="ARBA00022448"/>
    </source>
</evidence>
<evidence type="ECO:0000256" key="11">
    <source>
        <dbReference type="ARBA" id="ARBA00023034"/>
    </source>
</evidence>
<feature type="binding site" evidence="17">
    <location>
        <position position="17"/>
    </location>
    <ligand>
        <name>Mg(2+)</name>
        <dbReference type="ChEBI" id="CHEBI:18420"/>
    </ligand>
</feature>
<protein>
    <recommendedName>
        <fullName evidence="5">small monomeric GTPase</fullName>
        <ecNumber evidence="5">3.6.5.2</ecNumber>
    </recommendedName>
</protein>
<dbReference type="GO" id="GO:0005783">
    <property type="term" value="C:endoplasmic reticulum"/>
    <property type="evidence" value="ECO:0007669"/>
    <property type="project" value="UniProtKB-SubCell"/>
</dbReference>
<feature type="binding site" evidence="17">
    <location>
        <position position="34"/>
    </location>
    <ligand>
        <name>Mg(2+)</name>
        <dbReference type="ChEBI" id="CHEBI:18420"/>
    </ligand>
</feature>
<dbReference type="EC" id="3.6.5.2" evidence="5"/>
<keyword evidence="19" id="KW-1185">Reference proteome</keyword>
<feature type="binding site" evidence="15">
    <location>
        <position position="17"/>
    </location>
    <ligand>
        <name>GTP</name>
        <dbReference type="ChEBI" id="CHEBI:37565"/>
    </ligand>
</feature>
<dbReference type="InterPro" id="IPR006689">
    <property type="entry name" value="Small_GTPase_ARF/SAR"/>
</dbReference>
<dbReference type="Ensembl" id="ENSNGAT00000019263.1">
    <property type="protein sequence ID" value="ENSNGAP00000013683.1"/>
    <property type="gene ID" value="ENSNGAG00000015190.1"/>
</dbReference>
<evidence type="ECO:0000256" key="12">
    <source>
        <dbReference type="ARBA" id="ARBA00023134"/>
    </source>
</evidence>
<dbReference type="Proteomes" id="UP000694381">
    <property type="component" value="Unassembled WGS sequence"/>
</dbReference>
<accession>A0A8C6R6I0</accession>